<evidence type="ECO:0000313" key="1">
    <source>
        <dbReference type="EMBL" id="MFD1884998.1"/>
    </source>
</evidence>
<proteinExistence type="predicted"/>
<dbReference type="Proteomes" id="UP001597233">
    <property type="component" value="Unassembled WGS sequence"/>
</dbReference>
<keyword evidence="2" id="KW-1185">Reference proteome</keyword>
<dbReference type="RefSeq" id="WP_347324634.1">
    <property type="nucleotide sequence ID" value="NZ_JBCGUH010000003.1"/>
</dbReference>
<reference evidence="2" key="1">
    <citation type="journal article" date="2019" name="Int. J. Syst. Evol. Microbiol.">
        <title>The Global Catalogue of Microorganisms (GCM) 10K type strain sequencing project: providing services to taxonomists for standard genome sequencing and annotation.</title>
        <authorList>
            <consortium name="The Broad Institute Genomics Platform"/>
            <consortium name="The Broad Institute Genome Sequencing Center for Infectious Disease"/>
            <person name="Wu L."/>
            <person name="Ma J."/>
        </authorList>
    </citation>
    <scope>NUCLEOTIDE SEQUENCE [LARGE SCALE GENOMIC DNA]</scope>
    <source>
        <strain evidence="2">CCUG 54950</strain>
    </source>
</reference>
<name>A0ABW4RFR1_9BACL</name>
<comment type="caution">
    <text evidence="1">The sequence shown here is derived from an EMBL/GenBank/DDBJ whole genome shotgun (WGS) entry which is preliminary data.</text>
</comment>
<accession>A0ABW4RFR1</accession>
<dbReference type="EMBL" id="JBHUEH010000010">
    <property type="protein sequence ID" value="MFD1884998.1"/>
    <property type="molecule type" value="Genomic_DNA"/>
</dbReference>
<sequence>MNDRMQRLRNDLKAGKMRGYSFYTDHKQSFDADNMTPNRLIQYAIQKRNHRYVAYYFQIDADQMDIYEDVATEEQREFSELEQALAYLVDQGADLTRFAPFKGQIPF</sequence>
<gene>
    <name evidence="1" type="ORF">ACFSC9_05615</name>
</gene>
<evidence type="ECO:0000313" key="2">
    <source>
        <dbReference type="Proteomes" id="UP001597233"/>
    </source>
</evidence>
<organism evidence="1 2">
    <name type="scientific">Paenibacillus wenxiniae</name>
    <dbReference type="NCBI Taxonomy" id="1636843"/>
    <lineage>
        <taxon>Bacteria</taxon>
        <taxon>Bacillati</taxon>
        <taxon>Bacillota</taxon>
        <taxon>Bacilli</taxon>
        <taxon>Bacillales</taxon>
        <taxon>Paenibacillaceae</taxon>
        <taxon>Paenibacillus</taxon>
    </lineage>
</organism>
<protein>
    <submittedName>
        <fullName evidence="1">Uncharacterized protein</fullName>
    </submittedName>
</protein>